<evidence type="ECO:0000313" key="3">
    <source>
        <dbReference type="Proteomes" id="UP000678393"/>
    </source>
</evidence>
<dbReference type="PANTHER" id="PTHR31118:SF12">
    <property type="entry name" value="CYCLASE-LIKE PROTEIN 2"/>
    <property type="match status" value="1"/>
</dbReference>
<dbReference type="InterPro" id="IPR037175">
    <property type="entry name" value="KFase_sf"/>
</dbReference>
<keyword evidence="3" id="KW-1185">Reference proteome</keyword>
<organism evidence="2 3">
    <name type="scientific">Candidula unifasciata</name>
    <dbReference type="NCBI Taxonomy" id="100452"/>
    <lineage>
        <taxon>Eukaryota</taxon>
        <taxon>Metazoa</taxon>
        <taxon>Spiralia</taxon>
        <taxon>Lophotrochozoa</taxon>
        <taxon>Mollusca</taxon>
        <taxon>Gastropoda</taxon>
        <taxon>Heterobranchia</taxon>
        <taxon>Euthyneura</taxon>
        <taxon>Panpulmonata</taxon>
        <taxon>Eupulmonata</taxon>
        <taxon>Stylommatophora</taxon>
        <taxon>Helicina</taxon>
        <taxon>Helicoidea</taxon>
        <taxon>Geomitridae</taxon>
        <taxon>Candidula</taxon>
    </lineage>
</organism>
<dbReference type="SUPFAM" id="SSF102198">
    <property type="entry name" value="Putative cyclase"/>
    <property type="match status" value="1"/>
</dbReference>
<accession>A0A8S3ZKZ4</accession>
<dbReference type="GO" id="GO:0004061">
    <property type="term" value="F:arylformamidase activity"/>
    <property type="evidence" value="ECO:0007669"/>
    <property type="project" value="InterPro"/>
</dbReference>
<reference evidence="2" key="1">
    <citation type="submission" date="2021-04" db="EMBL/GenBank/DDBJ databases">
        <authorList>
            <consortium name="Molecular Ecology Group"/>
        </authorList>
    </citation>
    <scope>NUCLEOTIDE SEQUENCE</scope>
</reference>
<evidence type="ECO:0000256" key="1">
    <source>
        <dbReference type="ARBA" id="ARBA00007865"/>
    </source>
</evidence>
<feature type="non-terminal residue" evidence="2">
    <location>
        <position position="234"/>
    </location>
</feature>
<evidence type="ECO:0000313" key="2">
    <source>
        <dbReference type="EMBL" id="CAG5127942.1"/>
    </source>
</evidence>
<dbReference type="EMBL" id="CAJHNH020002860">
    <property type="protein sequence ID" value="CAG5127942.1"/>
    <property type="molecule type" value="Genomic_DNA"/>
</dbReference>
<sequence length="234" mass="25740">VESGVYFSGEHGGTHLDAPVHFQRGGQQLQQIPLENTIAEGVMIDCSAEAAEDPSYLVPLQKLLEWENAHGQIPMQAAVLFNFGWSARFDSPAAYLGTEIDHHSNYVFPALGAEAGIWLYENRDIKIIGTDTLSPDPFAIKGVSVTSFPVHQKYLPNNRLIIENLKGTEQLPPKGFRFHASPVKYVGGTGTQVRAFAMTYDTSMNSGTPKCHRDLSCFISILFLSSAFIVRVVL</sequence>
<protein>
    <recommendedName>
        <fullName evidence="4">Kynurenine formamidase</fullName>
    </recommendedName>
</protein>
<dbReference type="GO" id="GO:0019441">
    <property type="term" value="P:L-tryptophan catabolic process to kynurenine"/>
    <property type="evidence" value="ECO:0007669"/>
    <property type="project" value="InterPro"/>
</dbReference>
<dbReference type="PANTHER" id="PTHR31118">
    <property type="entry name" value="CYCLASE-LIKE PROTEIN 2"/>
    <property type="match status" value="1"/>
</dbReference>
<comment type="caution">
    <text evidence="2">The sequence shown here is derived from an EMBL/GenBank/DDBJ whole genome shotgun (WGS) entry which is preliminary data.</text>
</comment>
<name>A0A8S3ZKZ4_9EUPU</name>
<dbReference type="Proteomes" id="UP000678393">
    <property type="component" value="Unassembled WGS sequence"/>
</dbReference>
<dbReference type="Gene3D" id="3.50.30.50">
    <property type="entry name" value="Putative cyclase"/>
    <property type="match status" value="1"/>
</dbReference>
<comment type="similarity">
    <text evidence="1">Belongs to the Cyclase 1 superfamily.</text>
</comment>
<dbReference type="Pfam" id="PF04199">
    <property type="entry name" value="Cyclase"/>
    <property type="match status" value="1"/>
</dbReference>
<proteinExistence type="inferred from homology"/>
<gene>
    <name evidence="2" type="ORF">CUNI_LOCUS13500</name>
</gene>
<dbReference type="AlphaFoldDB" id="A0A8S3ZKZ4"/>
<evidence type="ECO:0008006" key="4">
    <source>
        <dbReference type="Google" id="ProtNLM"/>
    </source>
</evidence>
<dbReference type="InterPro" id="IPR007325">
    <property type="entry name" value="KFase/CYL"/>
</dbReference>
<dbReference type="OrthoDB" id="7108654at2759"/>